<keyword evidence="8" id="KW-1185">Reference proteome</keyword>
<dbReference type="GO" id="GO:0003723">
    <property type="term" value="F:RNA binding"/>
    <property type="evidence" value="ECO:0007669"/>
    <property type="project" value="InterPro"/>
</dbReference>
<evidence type="ECO:0000256" key="3">
    <source>
        <dbReference type="PIRSR" id="PIRSR606225-1"/>
    </source>
</evidence>
<dbReference type="OrthoDB" id="9807829at2"/>
<evidence type="ECO:0000313" key="8">
    <source>
        <dbReference type="Proteomes" id="UP000219546"/>
    </source>
</evidence>
<dbReference type="InterPro" id="IPR006224">
    <property type="entry name" value="PsdUridine_synth_RluA-like_CS"/>
</dbReference>
<dbReference type="AlphaFoldDB" id="A0A285CQW3"/>
<dbReference type="Pfam" id="PF00849">
    <property type="entry name" value="PseudoU_synth_2"/>
    <property type="match status" value="1"/>
</dbReference>
<dbReference type="Proteomes" id="UP000219546">
    <property type="component" value="Unassembled WGS sequence"/>
</dbReference>
<evidence type="ECO:0000256" key="5">
    <source>
        <dbReference type="SAM" id="MobiDB-lite"/>
    </source>
</evidence>
<proteinExistence type="inferred from homology"/>
<comment type="function">
    <text evidence="4">Responsible for synthesis of pseudouridine from uracil.</text>
</comment>
<dbReference type="PROSITE" id="PS01129">
    <property type="entry name" value="PSI_RLU"/>
    <property type="match status" value="1"/>
</dbReference>
<dbReference type="RefSeq" id="WP_097158233.1">
    <property type="nucleotide sequence ID" value="NZ_JBEPMQ010000002.1"/>
</dbReference>
<organism evidence="7 8">
    <name type="scientific">Bacillus oleivorans</name>
    <dbReference type="NCBI Taxonomy" id="1448271"/>
    <lineage>
        <taxon>Bacteria</taxon>
        <taxon>Bacillati</taxon>
        <taxon>Bacillota</taxon>
        <taxon>Bacilli</taxon>
        <taxon>Bacillales</taxon>
        <taxon>Bacillaceae</taxon>
        <taxon>Bacillus</taxon>
    </lineage>
</organism>
<protein>
    <recommendedName>
        <fullName evidence="4">Pseudouridine synthase</fullName>
        <ecNumber evidence="4">5.4.99.-</ecNumber>
    </recommendedName>
</protein>
<dbReference type="InterPro" id="IPR020103">
    <property type="entry name" value="PsdUridine_synth_cat_dom_sf"/>
</dbReference>
<evidence type="ECO:0000259" key="6">
    <source>
        <dbReference type="Pfam" id="PF00849"/>
    </source>
</evidence>
<dbReference type="Gene3D" id="3.30.2350.10">
    <property type="entry name" value="Pseudouridine synthase"/>
    <property type="match status" value="1"/>
</dbReference>
<dbReference type="GO" id="GO:0140098">
    <property type="term" value="F:catalytic activity, acting on RNA"/>
    <property type="evidence" value="ECO:0007669"/>
    <property type="project" value="UniProtKB-ARBA"/>
</dbReference>
<feature type="region of interest" description="Disordered" evidence="5">
    <location>
        <begin position="184"/>
        <end position="205"/>
    </location>
</feature>
<reference evidence="7 8" key="1">
    <citation type="submission" date="2017-08" db="EMBL/GenBank/DDBJ databases">
        <authorList>
            <person name="de Groot N.N."/>
        </authorList>
    </citation>
    <scope>NUCLEOTIDE SEQUENCE [LARGE SCALE GENOMIC DNA]</scope>
    <source>
        <strain evidence="7 8">JC228</strain>
    </source>
</reference>
<evidence type="ECO:0000313" key="7">
    <source>
        <dbReference type="EMBL" id="SNX69937.1"/>
    </source>
</evidence>
<sequence length="299" mass="34389">MRVDRQGPYLILPVKAEWEGLTLQDIFKKKWMLPKKLVHQWRMDRAVLINGDDHHWNTPCNKGDRLKIKVLEDQEFLVAPIYADIDILFEDDHCMAVNKPPHMKTHPTEEKEETTLLHAVSFHVYATGEKRKVRPIHRLDRDTTGAVLFSKHELAGVLLDERLTKKEVHRTYWAVVDGIPSQNKGTINEPIGRDRHHPTRRRVSPGGQSAITLYQVLESSKKKNRSLIQCTLETGRTHQIRVHLSSIGHPLVGDQLYGGSSDFYRPALHGIQLSFIHPLLEENITVKAPFLDDMINLLK</sequence>
<feature type="active site" evidence="3">
    <location>
        <position position="140"/>
    </location>
</feature>
<feature type="compositionally biased region" description="Basic residues" evidence="5">
    <location>
        <begin position="194"/>
        <end position="203"/>
    </location>
</feature>
<comment type="similarity">
    <text evidence="2 4">Belongs to the pseudouridine synthase RluA family.</text>
</comment>
<dbReference type="EMBL" id="OAOP01000003">
    <property type="protein sequence ID" value="SNX69937.1"/>
    <property type="molecule type" value="Genomic_DNA"/>
</dbReference>
<dbReference type="InterPro" id="IPR006225">
    <property type="entry name" value="PsdUridine_synth_RluC/D"/>
</dbReference>
<evidence type="ECO:0000256" key="4">
    <source>
        <dbReference type="RuleBase" id="RU362028"/>
    </source>
</evidence>
<evidence type="ECO:0000256" key="2">
    <source>
        <dbReference type="ARBA" id="ARBA00010876"/>
    </source>
</evidence>
<comment type="catalytic activity">
    <reaction evidence="1 4">
        <text>a uridine in RNA = a pseudouridine in RNA</text>
        <dbReference type="Rhea" id="RHEA:48348"/>
        <dbReference type="Rhea" id="RHEA-COMP:12068"/>
        <dbReference type="Rhea" id="RHEA-COMP:12069"/>
        <dbReference type="ChEBI" id="CHEBI:65314"/>
        <dbReference type="ChEBI" id="CHEBI:65315"/>
    </reaction>
</comment>
<dbReference type="InterPro" id="IPR006145">
    <property type="entry name" value="PsdUridine_synth_RsuA/RluA"/>
</dbReference>
<dbReference type="EC" id="5.4.99.-" evidence="4"/>
<feature type="domain" description="Pseudouridine synthase RsuA/RluA-like" evidence="6">
    <location>
        <begin position="94"/>
        <end position="246"/>
    </location>
</feature>
<name>A0A285CQW3_9BACI</name>
<dbReference type="PANTHER" id="PTHR21600:SF71">
    <property type="entry name" value="PSEUDOURIDINE SYNTHASE"/>
    <property type="match status" value="1"/>
</dbReference>
<evidence type="ECO:0000256" key="1">
    <source>
        <dbReference type="ARBA" id="ARBA00000073"/>
    </source>
</evidence>
<accession>A0A285CQW3</accession>
<dbReference type="SUPFAM" id="SSF55120">
    <property type="entry name" value="Pseudouridine synthase"/>
    <property type="match status" value="1"/>
</dbReference>
<dbReference type="PANTHER" id="PTHR21600">
    <property type="entry name" value="MITOCHONDRIAL RNA PSEUDOURIDINE SYNTHASE"/>
    <property type="match status" value="1"/>
</dbReference>
<dbReference type="GO" id="GO:0009982">
    <property type="term" value="F:pseudouridine synthase activity"/>
    <property type="evidence" value="ECO:0007669"/>
    <property type="project" value="InterPro"/>
</dbReference>
<dbReference type="GO" id="GO:0000455">
    <property type="term" value="P:enzyme-directed rRNA pseudouridine synthesis"/>
    <property type="evidence" value="ECO:0007669"/>
    <property type="project" value="TreeGrafter"/>
</dbReference>
<dbReference type="NCBIfam" id="TIGR00005">
    <property type="entry name" value="rluA_subfam"/>
    <property type="match status" value="1"/>
</dbReference>
<dbReference type="CDD" id="cd02869">
    <property type="entry name" value="PseudoU_synth_RluA_like"/>
    <property type="match status" value="1"/>
</dbReference>
<gene>
    <name evidence="7" type="ORF">SAMN05877753_103319</name>
</gene>
<keyword evidence="4" id="KW-0413">Isomerase</keyword>
<dbReference type="InterPro" id="IPR050188">
    <property type="entry name" value="RluA_PseudoU_synthase"/>
</dbReference>